<proteinExistence type="predicted"/>
<dbReference type="Pfam" id="PF03572">
    <property type="entry name" value="Peptidase_S41"/>
    <property type="match status" value="1"/>
</dbReference>
<dbReference type="GO" id="GO:0004175">
    <property type="term" value="F:endopeptidase activity"/>
    <property type="evidence" value="ECO:0007669"/>
    <property type="project" value="TreeGrafter"/>
</dbReference>
<evidence type="ECO:0000313" key="4">
    <source>
        <dbReference type="Proteomes" id="UP001220610"/>
    </source>
</evidence>
<dbReference type="GO" id="GO:0030288">
    <property type="term" value="C:outer membrane-bounded periplasmic space"/>
    <property type="evidence" value="ECO:0007669"/>
    <property type="project" value="TreeGrafter"/>
</dbReference>
<dbReference type="GO" id="GO:0008236">
    <property type="term" value="F:serine-type peptidase activity"/>
    <property type="evidence" value="ECO:0007669"/>
    <property type="project" value="InterPro"/>
</dbReference>
<dbReference type="Proteomes" id="UP001220610">
    <property type="component" value="Chromosome"/>
</dbReference>
<dbReference type="SUPFAM" id="SSF52096">
    <property type="entry name" value="ClpP/crotonase"/>
    <property type="match status" value="1"/>
</dbReference>
<evidence type="ECO:0000313" key="3">
    <source>
        <dbReference type="EMBL" id="WEK36878.1"/>
    </source>
</evidence>
<gene>
    <name evidence="3" type="ORF">P0Y53_05125</name>
</gene>
<dbReference type="GO" id="GO:0006508">
    <property type="term" value="P:proteolysis"/>
    <property type="evidence" value="ECO:0007669"/>
    <property type="project" value="InterPro"/>
</dbReference>
<protein>
    <submittedName>
        <fullName evidence="3">S41 family peptidase</fullName>
    </submittedName>
</protein>
<sequence>MKLSLRHWNIVIGFGLLLFITGCAGSRTAFDPQRKYAPAILREDYTLFRNVLEESHPGLYWFSPKDTMDRYFQEGYQQLNDSLTEPEFRRLLSYVASRINCGHTTVKYSKKYSRYLDTLRQPIFPLSMKVWPDSMVVAANLNRRDSILRRGTVITAIDGHSTRQLTDTFFSLLSGDGHILTGKYQSLSNRGSFGGFYRTVYGLRDQFRIRYIDPTGNEQEVMTPVYNPPPDTPVKNITAQGNRKPEKEAPRPVILRGSRNIQLDTTLHSAYMTVNTFERGHTLKRFFRRSFRELQRRDMRYLVLDVRGNGGGDAGNSTLLTRYLADHRFILADSLYAVKRSSRYSQHIQWQSVFWMMTQFMTRKRSDGHYHFGYFEKHAFRPKKRHHFNGDIYILTGGNSFSATTLFAKVLKGQSNVKIVGEETGGGAYGNNAWMIPDVTLPNTRVRFRLPRFRMVVDKDLVAAGRGILPDIEVAATAESIRLGTDPKIDTVRQLILQKAGLVRVKQ</sequence>
<reference evidence="3" key="1">
    <citation type="submission" date="2023-03" db="EMBL/GenBank/DDBJ databases">
        <title>Andean soil-derived lignocellulolytic bacterial consortium as a source of novel taxa and putative plastic-active enzymes.</title>
        <authorList>
            <person name="Diaz-Garcia L."/>
            <person name="Chuvochina M."/>
            <person name="Feuerriegel G."/>
            <person name="Bunk B."/>
            <person name="Sproer C."/>
            <person name="Streit W.R."/>
            <person name="Rodriguez L.M."/>
            <person name="Overmann J."/>
            <person name="Jimenez D.J."/>
        </authorList>
    </citation>
    <scope>NUCLEOTIDE SEQUENCE</scope>
    <source>
        <strain evidence="3">MAG 7</strain>
    </source>
</reference>
<dbReference type="PANTHER" id="PTHR32060">
    <property type="entry name" value="TAIL-SPECIFIC PROTEASE"/>
    <property type="match status" value="1"/>
</dbReference>
<dbReference type="InterPro" id="IPR029045">
    <property type="entry name" value="ClpP/crotonase-like_dom_sf"/>
</dbReference>
<dbReference type="PANTHER" id="PTHR32060:SF30">
    <property type="entry name" value="CARBOXY-TERMINAL PROCESSING PROTEASE CTPA"/>
    <property type="match status" value="1"/>
</dbReference>
<dbReference type="InterPro" id="IPR005151">
    <property type="entry name" value="Tail-specific_protease"/>
</dbReference>
<accession>A0AAJ5WUM4</accession>
<evidence type="ECO:0000256" key="1">
    <source>
        <dbReference type="SAM" id="MobiDB-lite"/>
    </source>
</evidence>
<dbReference type="AlphaFoldDB" id="A0AAJ5WUM4"/>
<evidence type="ECO:0000259" key="2">
    <source>
        <dbReference type="Pfam" id="PF03572"/>
    </source>
</evidence>
<feature type="domain" description="Tail specific protease" evidence="2">
    <location>
        <begin position="270"/>
        <end position="474"/>
    </location>
</feature>
<dbReference type="Gene3D" id="3.90.226.10">
    <property type="entry name" value="2-enoyl-CoA Hydratase, Chain A, domain 1"/>
    <property type="match status" value="1"/>
</dbReference>
<dbReference type="GO" id="GO:0007165">
    <property type="term" value="P:signal transduction"/>
    <property type="evidence" value="ECO:0007669"/>
    <property type="project" value="TreeGrafter"/>
</dbReference>
<dbReference type="EMBL" id="CP119311">
    <property type="protein sequence ID" value="WEK36878.1"/>
    <property type="molecule type" value="Genomic_DNA"/>
</dbReference>
<organism evidence="3 4">
    <name type="scientific">Candidatus Pseudobacter hemicellulosilyticus</name>
    <dbReference type="NCBI Taxonomy" id="3121375"/>
    <lineage>
        <taxon>Bacteria</taxon>
        <taxon>Pseudomonadati</taxon>
        <taxon>Bacteroidota</taxon>
        <taxon>Chitinophagia</taxon>
        <taxon>Chitinophagales</taxon>
        <taxon>Chitinophagaceae</taxon>
        <taxon>Pseudobacter</taxon>
    </lineage>
</organism>
<dbReference type="PROSITE" id="PS51257">
    <property type="entry name" value="PROKAR_LIPOPROTEIN"/>
    <property type="match status" value="1"/>
</dbReference>
<feature type="region of interest" description="Disordered" evidence="1">
    <location>
        <begin position="220"/>
        <end position="249"/>
    </location>
</feature>
<name>A0AAJ5WUM4_9BACT</name>
<dbReference type="PROSITE" id="PS50096">
    <property type="entry name" value="IQ"/>
    <property type="match status" value="1"/>
</dbReference>